<organism evidence="6 7">
    <name type="scientific">Candidatus Woesebacteria bacterium RIFCSPHIGHO2_02_FULL_39_13</name>
    <dbReference type="NCBI Taxonomy" id="1802505"/>
    <lineage>
        <taxon>Bacteria</taxon>
        <taxon>Candidatus Woeseibacteriota</taxon>
    </lineage>
</organism>
<protein>
    <recommendedName>
        <fullName evidence="5">ABC transporter domain-containing protein</fullName>
    </recommendedName>
</protein>
<comment type="similarity">
    <text evidence="1">Belongs to the ABC transporter superfamily.</text>
</comment>
<gene>
    <name evidence="6" type="ORF">A3D01_01960</name>
</gene>
<dbReference type="PROSITE" id="PS50893">
    <property type="entry name" value="ABC_TRANSPORTER_2"/>
    <property type="match status" value="1"/>
</dbReference>
<dbReference type="SMART" id="SM00382">
    <property type="entry name" value="AAA"/>
    <property type="match status" value="1"/>
</dbReference>
<dbReference type="Pfam" id="PF00005">
    <property type="entry name" value="ABC_tran"/>
    <property type="match status" value="1"/>
</dbReference>
<dbReference type="Gene3D" id="3.40.50.300">
    <property type="entry name" value="P-loop containing nucleotide triphosphate hydrolases"/>
    <property type="match status" value="1"/>
</dbReference>
<dbReference type="AlphaFoldDB" id="A0A1F7YY45"/>
<accession>A0A1F7YY45</accession>
<feature type="domain" description="ABC transporter" evidence="5">
    <location>
        <begin position="6"/>
        <end position="235"/>
    </location>
</feature>
<dbReference type="SUPFAM" id="SSF52540">
    <property type="entry name" value="P-loop containing nucleoside triphosphate hydrolases"/>
    <property type="match status" value="1"/>
</dbReference>
<evidence type="ECO:0000313" key="6">
    <source>
        <dbReference type="EMBL" id="OGM32130.1"/>
    </source>
</evidence>
<evidence type="ECO:0000256" key="2">
    <source>
        <dbReference type="ARBA" id="ARBA00022448"/>
    </source>
</evidence>
<evidence type="ECO:0000256" key="4">
    <source>
        <dbReference type="ARBA" id="ARBA00022840"/>
    </source>
</evidence>
<dbReference type="GO" id="GO:0005524">
    <property type="term" value="F:ATP binding"/>
    <property type="evidence" value="ECO:0007669"/>
    <property type="project" value="UniProtKB-KW"/>
</dbReference>
<dbReference type="InterPro" id="IPR050763">
    <property type="entry name" value="ABC_transporter_ATP-binding"/>
</dbReference>
<evidence type="ECO:0000313" key="7">
    <source>
        <dbReference type="Proteomes" id="UP000177169"/>
    </source>
</evidence>
<evidence type="ECO:0000256" key="1">
    <source>
        <dbReference type="ARBA" id="ARBA00005417"/>
    </source>
</evidence>
<dbReference type="PROSITE" id="PS00211">
    <property type="entry name" value="ABC_TRANSPORTER_1"/>
    <property type="match status" value="1"/>
</dbReference>
<sequence length="311" mass="35333">MLEKVLEVNNLSKSFGKTKAVKNISFHINEGEIVGLLGPNGAGKTTTIQMLLGTLTPTSGDAWYFGKSFKDHREEILQKVNFCSSYIRLPWRLTVYENLDVIARLYGVKNRKRRIKKLLDAFDISEFEKRPFASLSAGQIMRVVLAKSFINYPKVILLDEPTASLDPDIAKKVRDFLIREQKEFQVSMLYTSHNMAEVERLCDRVIFLNKGKILAEDTPLGLANKIDISRVDLLINRDITKAQGICVENKWKANISDNFLKVELKEKDISKLLSTLAKSGIDYSEISIDKPTLEDFFLQVSSKGKLPQKEK</sequence>
<name>A0A1F7YY45_9BACT</name>
<dbReference type="InterPro" id="IPR017871">
    <property type="entry name" value="ABC_transporter-like_CS"/>
</dbReference>
<dbReference type="InterPro" id="IPR003439">
    <property type="entry name" value="ABC_transporter-like_ATP-bd"/>
</dbReference>
<dbReference type="PANTHER" id="PTHR42711">
    <property type="entry name" value="ABC TRANSPORTER ATP-BINDING PROTEIN"/>
    <property type="match status" value="1"/>
</dbReference>
<reference evidence="6 7" key="1">
    <citation type="journal article" date="2016" name="Nat. Commun.">
        <title>Thousands of microbial genomes shed light on interconnected biogeochemical processes in an aquifer system.</title>
        <authorList>
            <person name="Anantharaman K."/>
            <person name="Brown C.T."/>
            <person name="Hug L.A."/>
            <person name="Sharon I."/>
            <person name="Castelle C.J."/>
            <person name="Probst A.J."/>
            <person name="Thomas B.C."/>
            <person name="Singh A."/>
            <person name="Wilkins M.J."/>
            <person name="Karaoz U."/>
            <person name="Brodie E.L."/>
            <person name="Williams K.H."/>
            <person name="Hubbard S.S."/>
            <person name="Banfield J.F."/>
        </authorList>
    </citation>
    <scope>NUCLEOTIDE SEQUENCE [LARGE SCALE GENOMIC DNA]</scope>
</reference>
<dbReference type="PANTHER" id="PTHR42711:SF5">
    <property type="entry name" value="ABC TRANSPORTER ATP-BINDING PROTEIN NATA"/>
    <property type="match status" value="1"/>
</dbReference>
<dbReference type="GO" id="GO:0016887">
    <property type="term" value="F:ATP hydrolysis activity"/>
    <property type="evidence" value="ECO:0007669"/>
    <property type="project" value="InterPro"/>
</dbReference>
<keyword evidence="2" id="KW-0813">Transport</keyword>
<evidence type="ECO:0000259" key="5">
    <source>
        <dbReference type="PROSITE" id="PS50893"/>
    </source>
</evidence>
<comment type="caution">
    <text evidence="6">The sequence shown here is derived from an EMBL/GenBank/DDBJ whole genome shotgun (WGS) entry which is preliminary data.</text>
</comment>
<keyword evidence="3" id="KW-0547">Nucleotide-binding</keyword>
<dbReference type="STRING" id="1802505.A3D01_01960"/>
<dbReference type="InterPro" id="IPR003593">
    <property type="entry name" value="AAA+_ATPase"/>
</dbReference>
<dbReference type="InterPro" id="IPR027417">
    <property type="entry name" value="P-loop_NTPase"/>
</dbReference>
<proteinExistence type="inferred from homology"/>
<dbReference type="CDD" id="cd03230">
    <property type="entry name" value="ABC_DR_subfamily_A"/>
    <property type="match status" value="1"/>
</dbReference>
<keyword evidence="4" id="KW-0067">ATP-binding</keyword>
<dbReference type="EMBL" id="MGGR01000035">
    <property type="protein sequence ID" value="OGM32130.1"/>
    <property type="molecule type" value="Genomic_DNA"/>
</dbReference>
<dbReference type="Proteomes" id="UP000177169">
    <property type="component" value="Unassembled WGS sequence"/>
</dbReference>
<evidence type="ECO:0000256" key="3">
    <source>
        <dbReference type="ARBA" id="ARBA00022741"/>
    </source>
</evidence>